<keyword evidence="2" id="KW-1185">Reference proteome</keyword>
<comment type="caution">
    <text evidence="1">The sequence shown here is derived from an EMBL/GenBank/DDBJ whole genome shotgun (WGS) entry which is preliminary data.</text>
</comment>
<sequence>MFSLVGIDDVEQEIAMKDAYIYDNGDEFPINNRLRCGQTAYVAEFGGEPPVEESSAKAVKPVSTLLVKQPYFPKAKPRLHKQA</sequence>
<proteinExistence type="predicted"/>
<dbReference type="PATRIC" id="fig|226910.6.peg.2700"/>
<name>A0A0C2ECF9_9PSED</name>
<protein>
    <submittedName>
        <fullName evidence="1">Uncharacterized protein</fullName>
    </submittedName>
</protein>
<evidence type="ECO:0000313" key="2">
    <source>
        <dbReference type="Proteomes" id="UP000031535"/>
    </source>
</evidence>
<accession>A0A0C2ECF9</accession>
<evidence type="ECO:0000313" key="1">
    <source>
        <dbReference type="EMBL" id="KIH83584.1"/>
    </source>
</evidence>
<reference evidence="1 2" key="1">
    <citation type="submission" date="2015-01" db="EMBL/GenBank/DDBJ databases">
        <title>Complete genome of Pseudomonas batumici UCM B-321 producer of the batumin antibiotic with strong antistaphilococcal and potential anticancer activity.</title>
        <authorList>
            <person name="Klochko V.V."/>
            <person name="Zelena L.B."/>
            <person name="Elena K.A."/>
            <person name="Reva O.N."/>
        </authorList>
    </citation>
    <scope>NUCLEOTIDE SEQUENCE [LARGE SCALE GENOMIC DNA]</scope>
    <source>
        <strain evidence="1 2">UCM B-321</strain>
    </source>
</reference>
<organism evidence="1 2">
    <name type="scientific">Pseudomonas batumici</name>
    <dbReference type="NCBI Taxonomy" id="226910"/>
    <lineage>
        <taxon>Bacteria</taxon>
        <taxon>Pseudomonadati</taxon>
        <taxon>Pseudomonadota</taxon>
        <taxon>Gammaproteobacteria</taxon>
        <taxon>Pseudomonadales</taxon>
        <taxon>Pseudomonadaceae</taxon>
        <taxon>Pseudomonas</taxon>
    </lineage>
</organism>
<gene>
    <name evidence="1" type="ORF">UCMB321_2710</name>
</gene>
<dbReference type="STRING" id="226910.UCMB321_2710"/>
<dbReference type="AlphaFoldDB" id="A0A0C2ECF9"/>
<dbReference type="EMBL" id="JXDG01000035">
    <property type="protein sequence ID" value="KIH83584.1"/>
    <property type="molecule type" value="Genomic_DNA"/>
</dbReference>
<dbReference type="Proteomes" id="UP000031535">
    <property type="component" value="Unassembled WGS sequence"/>
</dbReference>